<evidence type="ECO:0000256" key="2">
    <source>
        <dbReference type="ARBA" id="ARBA00022737"/>
    </source>
</evidence>
<feature type="domain" description="SURP motif" evidence="8">
    <location>
        <begin position="424"/>
        <end position="464"/>
    </location>
</feature>
<evidence type="ECO:0000313" key="9">
    <source>
        <dbReference type="EMBL" id="GFR14440.1"/>
    </source>
</evidence>
<feature type="compositionally biased region" description="Basic residues" evidence="7">
    <location>
        <begin position="862"/>
        <end position="908"/>
    </location>
</feature>
<dbReference type="EMBL" id="BMAO01007219">
    <property type="protein sequence ID" value="GFR14440.1"/>
    <property type="molecule type" value="Genomic_DNA"/>
</dbReference>
<evidence type="ECO:0000259" key="8">
    <source>
        <dbReference type="PROSITE" id="PS50128"/>
    </source>
</evidence>
<feature type="region of interest" description="Disordered" evidence="7">
    <location>
        <begin position="369"/>
        <end position="420"/>
    </location>
</feature>
<dbReference type="SMART" id="SM00648">
    <property type="entry name" value="SWAP"/>
    <property type="match status" value="2"/>
</dbReference>
<proteinExistence type="predicted"/>
<dbReference type="InterPro" id="IPR040397">
    <property type="entry name" value="SWAP"/>
</dbReference>
<evidence type="ECO:0000256" key="3">
    <source>
        <dbReference type="ARBA" id="ARBA00022884"/>
    </source>
</evidence>
<dbReference type="PROSITE" id="PS50128">
    <property type="entry name" value="SURP"/>
    <property type="match status" value="2"/>
</dbReference>
<evidence type="ECO:0000256" key="4">
    <source>
        <dbReference type="ARBA" id="ARBA00023015"/>
    </source>
</evidence>
<protein>
    <recommendedName>
        <fullName evidence="8">SURP motif domain-containing protein</fullName>
    </recommendedName>
</protein>
<reference evidence="9" key="1">
    <citation type="submission" date="2020-07" db="EMBL/GenBank/DDBJ databases">
        <title>Multicomponent nature underlies the extraordinary mechanical properties of spider dragline silk.</title>
        <authorList>
            <person name="Kono N."/>
            <person name="Nakamura H."/>
            <person name="Mori M."/>
            <person name="Yoshida Y."/>
            <person name="Ohtoshi R."/>
            <person name="Malay A.D."/>
            <person name="Moran D.A.P."/>
            <person name="Tomita M."/>
            <person name="Numata K."/>
            <person name="Arakawa K."/>
        </authorList>
    </citation>
    <scope>NUCLEOTIDE SEQUENCE</scope>
</reference>
<dbReference type="Gene3D" id="1.10.10.790">
    <property type="entry name" value="Surp module"/>
    <property type="match status" value="2"/>
</dbReference>
<dbReference type="PANTHER" id="PTHR13161:SF15">
    <property type="entry name" value="SPLICING FACTOR, SUPPRESSOR OF WHITE-APRICOT HOMOLOG"/>
    <property type="match status" value="1"/>
</dbReference>
<evidence type="ECO:0000256" key="1">
    <source>
        <dbReference type="ARBA" id="ARBA00022664"/>
    </source>
</evidence>
<evidence type="ECO:0000256" key="7">
    <source>
        <dbReference type="SAM" id="MobiDB-lite"/>
    </source>
</evidence>
<dbReference type="GO" id="GO:0000395">
    <property type="term" value="P:mRNA 5'-splice site recognition"/>
    <property type="evidence" value="ECO:0007669"/>
    <property type="project" value="TreeGrafter"/>
</dbReference>
<feature type="compositionally biased region" description="Basic residues" evidence="7">
    <location>
        <begin position="919"/>
        <end position="942"/>
    </location>
</feature>
<feature type="compositionally biased region" description="Basic and acidic residues" evidence="7">
    <location>
        <begin position="590"/>
        <end position="601"/>
    </location>
</feature>
<keyword evidence="4" id="KW-0805">Transcription regulation</keyword>
<keyword evidence="3" id="KW-0694">RNA-binding</keyword>
<feature type="compositionally biased region" description="Basic and acidic residues" evidence="7">
    <location>
        <begin position="616"/>
        <end position="628"/>
    </location>
</feature>
<keyword evidence="10" id="KW-1185">Reference proteome</keyword>
<dbReference type="SUPFAM" id="SSF109905">
    <property type="entry name" value="Surp module (SWAP domain)"/>
    <property type="match status" value="2"/>
</dbReference>
<name>A0A8X6LLQ7_TRICU</name>
<sequence length="942" mass="108195">MADADGSWSHNPCKGPSDPNEKLFVFGYSCKIFPDDDKAAHIDQGKHLIPWNCDKSLMIDRYDVRGYLHDLKQYEPKPDEYEDPFDEEEKLCNEERYRSLRSDMSEEQLYQVFFSHRSNICVSLKGISLDWCRFGNQPLKPDFTDSLVFPTLGEILYLISGNSALTSKYNRKETGVQETEGIITVKYQEEELKRLRAALANDGAYHEIGFTYDNEQYVEPEASKVDEPEDELYQVPEGLTVPKGMEVPYNMKIHTIIEKTAEFVSEQGGQMEIIIKMKQQANPQFAFMHLDNPLYPYYKHLVKVIKAGTYKPAPRRKISRSEDEDDDGHYLHPSLMSGKQEAVPKFTVPNLNFRRSHDDSYSVLVRNLQKQHETSSPLQDSQHNSHEGSDISSPASDDDNNELKKGTTTPEPYILPPPPDMQPVVDKMAEYVAKNGEDFEIIVKSKKDTRFDFLHSWHEFYNYYIYKRNVAKAKMQDNNALKTENTENLAISENIYYDLQKPIVHESGPVFYSNIQPSDQPQTQNEEIYVPTVSTVPLVQTNDSLLFQNSHIETLHSQDSQDATPQPQSAPIEVSKDDNTFDSTEFLNSPKDEKMSNESKTKPTKVLKGPISFSLKPKDTEVVSEKAKLTPLLMDDSEDESGEEGKPEKETSSKRTKSIEEHPHMTSSKHHAAEVEVKSSKPSNEFLEAKQAEERIRDKLLSAARERLAQQRKEKQQQMEQQKREEQMKKEKQQQLDQQKKERELQLERKKKATLFLKMVGTKPDSTAVVSHFVESEKNSGGPNAKLWTLPKAPAVAAQGSGILFHGNKMLLSAGGLPGIKAEWSSDSMSEHSGEEEPISVIGEKLSSDPEVVEEPAVIKTERKKKKRKRSRSKSKERSRSKRSKTPRRSRDKHRSRSRSRRREKKKEKQLPAAYALSKRSRSRSRSPRRYRPSFSHWNRRR</sequence>
<organism evidence="9 10">
    <name type="scientific">Trichonephila clavata</name>
    <name type="common">Joro spider</name>
    <name type="synonym">Nephila clavata</name>
    <dbReference type="NCBI Taxonomy" id="2740835"/>
    <lineage>
        <taxon>Eukaryota</taxon>
        <taxon>Metazoa</taxon>
        <taxon>Ecdysozoa</taxon>
        <taxon>Arthropoda</taxon>
        <taxon>Chelicerata</taxon>
        <taxon>Arachnida</taxon>
        <taxon>Araneae</taxon>
        <taxon>Araneomorphae</taxon>
        <taxon>Entelegynae</taxon>
        <taxon>Araneoidea</taxon>
        <taxon>Nephilidae</taxon>
        <taxon>Trichonephila</taxon>
    </lineage>
</organism>
<dbReference type="PANTHER" id="PTHR13161">
    <property type="entry name" value="SPLICING FACTOR SUPPRESSOR OF WHITE APRICOT"/>
    <property type="match status" value="1"/>
</dbReference>
<dbReference type="AlphaFoldDB" id="A0A8X6LLQ7"/>
<accession>A0A8X6LLQ7</accession>
<dbReference type="Proteomes" id="UP000887116">
    <property type="component" value="Unassembled WGS sequence"/>
</dbReference>
<keyword evidence="1" id="KW-0507">mRNA processing</keyword>
<dbReference type="SMART" id="SM01141">
    <property type="entry name" value="DRY_EERY"/>
    <property type="match status" value="1"/>
</dbReference>
<keyword evidence="5" id="KW-0804">Transcription</keyword>
<feature type="compositionally biased region" description="Basic and acidic residues" evidence="7">
    <location>
        <begin position="643"/>
        <end position="664"/>
    </location>
</feature>
<dbReference type="InterPro" id="IPR000061">
    <property type="entry name" value="Surp"/>
</dbReference>
<keyword evidence="2" id="KW-0677">Repeat</keyword>
<evidence type="ECO:0000313" key="10">
    <source>
        <dbReference type="Proteomes" id="UP000887116"/>
    </source>
</evidence>
<feature type="region of interest" description="Disordered" evidence="7">
    <location>
        <begin position="312"/>
        <end position="342"/>
    </location>
</feature>
<evidence type="ECO:0000256" key="6">
    <source>
        <dbReference type="ARBA" id="ARBA00023187"/>
    </source>
</evidence>
<dbReference type="GO" id="GO:0003723">
    <property type="term" value="F:RNA binding"/>
    <property type="evidence" value="ECO:0007669"/>
    <property type="project" value="UniProtKB-KW"/>
</dbReference>
<feature type="compositionally biased region" description="Polar residues" evidence="7">
    <location>
        <begin position="556"/>
        <end position="569"/>
    </location>
</feature>
<feature type="domain" description="SURP motif" evidence="8">
    <location>
        <begin position="256"/>
        <end position="298"/>
    </location>
</feature>
<feature type="region of interest" description="Disordered" evidence="7">
    <location>
        <begin position="814"/>
        <end position="942"/>
    </location>
</feature>
<dbReference type="InterPro" id="IPR019147">
    <property type="entry name" value="SWAP_N_domain"/>
</dbReference>
<gene>
    <name evidence="9" type="primary">SFSWAP</name>
    <name evidence="9" type="ORF">TNCT_239542</name>
</gene>
<dbReference type="Pfam" id="PF01805">
    <property type="entry name" value="Surp"/>
    <property type="match status" value="2"/>
</dbReference>
<dbReference type="Pfam" id="PF09750">
    <property type="entry name" value="DRY_EERY"/>
    <property type="match status" value="1"/>
</dbReference>
<feature type="compositionally biased region" description="Basic and acidic residues" evidence="7">
    <location>
        <begin position="687"/>
        <end position="746"/>
    </location>
</feature>
<feature type="region of interest" description="Disordered" evidence="7">
    <location>
        <begin position="556"/>
        <end position="746"/>
    </location>
</feature>
<evidence type="ECO:0000256" key="5">
    <source>
        <dbReference type="ARBA" id="ARBA00023163"/>
    </source>
</evidence>
<dbReference type="OrthoDB" id="5836667at2759"/>
<comment type="caution">
    <text evidence="9">The sequence shown here is derived from an EMBL/GenBank/DDBJ whole genome shotgun (WGS) entry which is preliminary data.</text>
</comment>
<keyword evidence="6" id="KW-0508">mRNA splicing</keyword>
<dbReference type="InterPro" id="IPR035967">
    <property type="entry name" value="SWAP/Surp_sf"/>
</dbReference>